<feature type="domain" description="GIY-YIG" evidence="2">
    <location>
        <begin position="6"/>
        <end position="83"/>
    </location>
</feature>
<dbReference type="PANTHER" id="PTHR34477:SF1">
    <property type="entry name" value="UPF0213 PROTEIN YHBQ"/>
    <property type="match status" value="1"/>
</dbReference>
<comment type="similarity">
    <text evidence="1">Belongs to the UPF0213 family.</text>
</comment>
<dbReference type="Pfam" id="PF01541">
    <property type="entry name" value="GIY-YIG"/>
    <property type="match status" value="1"/>
</dbReference>
<dbReference type="PROSITE" id="PS50164">
    <property type="entry name" value="GIY_YIG"/>
    <property type="match status" value="1"/>
</dbReference>
<proteinExistence type="inferred from homology"/>
<name>A0ABT9GQW5_9GAMM</name>
<sequence>MHQTEKAWFLYLLSTAKGQIYTGISTDPERRLRQHNGELTGGAKALRGQRPLQLLYQEPYPCRSSASKAEYRFKQLSKQQKEAFIRQKADGAKDAETLE</sequence>
<dbReference type="InterPro" id="IPR050190">
    <property type="entry name" value="UPF0213_domain"/>
</dbReference>
<protein>
    <submittedName>
        <fullName evidence="3">GIY-YIG nuclease family protein</fullName>
    </submittedName>
</protein>
<dbReference type="RefSeq" id="WP_305945443.1">
    <property type="nucleotide sequence ID" value="NZ_JAUZVY010000003.1"/>
</dbReference>
<keyword evidence="4" id="KW-1185">Reference proteome</keyword>
<dbReference type="SUPFAM" id="SSF82771">
    <property type="entry name" value="GIY-YIG endonuclease"/>
    <property type="match status" value="1"/>
</dbReference>
<comment type="caution">
    <text evidence="3">The sequence shown here is derived from an EMBL/GenBank/DDBJ whole genome shotgun (WGS) entry which is preliminary data.</text>
</comment>
<dbReference type="Gene3D" id="3.40.1440.10">
    <property type="entry name" value="GIY-YIG endonuclease"/>
    <property type="match status" value="1"/>
</dbReference>
<evidence type="ECO:0000313" key="3">
    <source>
        <dbReference type="EMBL" id="MDP4529365.1"/>
    </source>
</evidence>
<dbReference type="PANTHER" id="PTHR34477">
    <property type="entry name" value="UPF0213 PROTEIN YHBQ"/>
    <property type="match status" value="1"/>
</dbReference>
<dbReference type="Proteomes" id="UP001236258">
    <property type="component" value="Unassembled WGS sequence"/>
</dbReference>
<evidence type="ECO:0000256" key="1">
    <source>
        <dbReference type="ARBA" id="ARBA00007435"/>
    </source>
</evidence>
<evidence type="ECO:0000313" key="4">
    <source>
        <dbReference type="Proteomes" id="UP001236258"/>
    </source>
</evidence>
<organism evidence="3 4">
    <name type="scientific">Alkalimonas delamerensis</name>
    <dbReference type="NCBI Taxonomy" id="265981"/>
    <lineage>
        <taxon>Bacteria</taxon>
        <taxon>Pseudomonadati</taxon>
        <taxon>Pseudomonadota</taxon>
        <taxon>Gammaproteobacteria</taxon>
        <taxon>Alkalimonas</taxon>
    </lineage>
</organism>
<reference evidence="3 4" key="1">
    <citation type="submission" date="2023-08" db="EMBL/GenBank/DDBJ databases">
        <authorList>
            <person name="Joshi A."/>
            <person name="Thite S."/>
        </authorList>
    </citation>
    <scope>NUCLEOTIDE SEQUENCE [LARGE SCALE GENOMIC DNA]</scope>
    <source>
        <strain evidence="3 4">1E1</strain>
    </source>
</reference>
<accession>A0ABT9GQW5</accession>
<dbReference type="EMBL" id="JAUZVY010000003">
    <property type="protein sequence ID" value="MDP4529365.1"/>
    <property type="molecule type" value="Genomic_DNA"/>
</dbReference>
<dbReference type="InterPro" id="IPR035901">
    <property type="entry name" value="GIY-YIG_endonuc_sf"/>
</dbReference>
<dbReference type="CDD" id="cd10456">
    <property type="entry name" value="GIY-YIG_UPF0213"/>
    <property type="match status" value="1"/>
</dbReference>
<gene>
    <name evidence="3" type="ORF">Q3O59_10020</name>
</gene>
<dbReference type="InterPro" id="IPR000305">
    <property type="entry name" value="GIY-YIG_endonuc"/>
</dbReference>
<evidence type="ECO:0000259" key="2">
    <source>
        <dbReference type="PROSITE" id="PS50164"/>
    </source>
</evidence>